<dbReference type="InterPro" id="IPR027396">
    <property type="entry name" value="DsrEFH-like"/>
</dbReference>
<dbReference type="OrthoDB" id="6412948at2"/>
<dbReference type="SUPFAM" id="SSF75169">
    <property type="entry name" value="DsrEFH-like"/>
    <property type="match status" value="1"/>
</dbReference>
<name>A0A1W1VEH3_DESTI</name>
<dbReference type="InterPro" id="IPR003787">
    <property type="entry name" value="Sulphur_relay_DsrE/F-like"/>
</dbReference>
<dbReference type="RefSeq" id="WP_084053428.1">
    <property type="nucleotide sequence ID" value="NZ_FWWT01000019.1"/>
</dbReference>
<gene>
    <name evidence="1" type="ORF">SAMN00017405_2236</name>
</gene>
<evidence type="ECO:0000313" key="2">
    <source>
        <dbReference type="Proteomes" id="UP000192731"/>
    </source>
</evidence>
<dbReference type="AlphaFoldDB" id="A0A1W1VEH3"/>
<evidence type="ECO:0000313" key="1">
    <source>
        <dbReference type="EMBL" id="SMB91716.1"/>
    </source>
</evidence>
<dbReference type="Gene3D" id="3.40.1260.10">
    <property type="entry name" value="DsrEFH-like"/>
    <property type="match status" value="1"/>
</dbReference>
<dbReference type="Proteomes" id="UP000192731">
    <property type="component" value="Unassembled WGS sequence"/>
</dbReference>
<accession>A0A1W1VEH3</accession>
<dbReference type="PANTHER" id="PTHR37691:SF1">
    <property type="entry name" value="BLR3518 PROTEIN"/>
    <property type="match status" value="1"/>
</dbReference>
<protein>
    <submittedName>
        <fullName evidence="1">Uncharacterized protein</fullName>
    </submittedName>
</protein>
<dbReference type="PANTHER" id="PTHR37691">
    <property type="entry name" value="BLR3518 PROTEIN"/>
    <property type="match status" value="1"/>
</dbReference>
<reference evidence="1 2" key="1">
    <citation type="submission" date="2017-04" db="EMBL/GenBank/DDBJ databases">
        <authorList>
            <person name="Afonso C.L."/>
            <person name="Miller P.J."/>
            <person name="Scott M.A."/>
            <person name="Spackman E."/>
            <person name="Goraichik I."/>
            <person name="Dimitrov K.M."/>
            <person name="Suarez D.L."/>
            <person name="Swayne D.E."/>
        </authorList>
    </citation>
    <scope>NUCLEOTIDE SEQUENCE [LARGE SCALE GENOMIC DNA]</scope>
    <source>
        <strain evidence="1 2">DSM 11270</strain>
    </source>
</reference>
<organism evidence="1 2">
    <name type="scientific">Desulfonispora thiosulfatigenes DSM 11270</name>
    <dbReference type="NCBI Taxonomy" id="656914"/>
    <lineage>
        <taxon>Bacteria</taxon>
        <taxon>Bacillati</taxon>
        <taxon>Bacillota</taxon>
        <taxon>Clostridia</taxon>
        <taxon>Eubacteriales</taxon>
        <taxon>Peptococcaceae</taxon>
        <taxon>Desulfonispora</taxon>
    </lineage>
</organism>
<dbReference type="STRING" id="656914.SAMN00017405_2236"/>
<dbReference type="EMBL" id="FWWT01000019">
    <property type="protein sequence ID" value="SMB91716.1"/>
    <property type="molecule type" value="Genomic_DNA"/>
</dbReference>
<proteinExistence type="predicted"/>
<keyword evidence="2" id="KW-1185">Reference proteome</keyword>
<sequence>MKKYKALFHVDEKEKIMLVLKNMANLLNDLGEDEVEVALVGNSEGIALMYQSSEYKEKVEALYKKGISFAACANTMKEKKLNKEDLLEFAYIVPSGVGEIVKKQAQGYFYIRP</sequence>
<dbReference type="Pfam" id="PF02635">
    <property type="entry name" value="DsrE"/>
    <property type="match status" value="1"/>
</dbReference>